<protein>
    <submittedName>
        <fullName evidence="2">Uncharacterized protein</fullName>
    </submittedName>
</protein>
<dbReference type="VEuPathDB" id="FungiDB:JI435_094440"/>
<gene>
    <name evidence="2" type="ORF">JI435_094440</name>
</gene>
<dbReference type="Proteomes" id="UP000663193">
    <property type="component" value="Chromosome 11"/>
</dbReference>
<evidence type="ECO:0000256" key="1">
    <source>
        <dbReference type="SAM" id="Phobius"/>
    </source>
</evidence>
<name>A0A7U2F8W6_PHANO</name>
<accession>A0A7U2F8W6</accession>
<dbReference type="AlphaFoldDB" id="A0A7U2F8W6"/>
<dbReference type="OMA" id="IMNVEAC"/>
<organism evidence="2 3">
    <name type="scientific">Phaeosphaeria nodorum (strain SN15 / ATCC MYA-4574 / FGSC 10173)</name>
    <name type="common">Glume blotch fungus</name>
    <name type="synonym">Parastagonospora nodorum</name>
    <dbReference type="NCBI Taxonomy" id="321614"/>
    <lineage>
        <taxon>Eukaryota</taxon>
        <taxon>Fungi</taxon>
        <taxon>Dikarya</taxon>
        <taxon>Ascomycota</taxon>
        <taxon>Pezizomycotina</taxon>
        <taxon>Dothideomycetes</taxon>
        <taxon>Pleosporomycetidae</taxon>
        <taxon>Pleosporales</taxon>
        <taxon>Pleosporineae</taxon>
        <taxon>Phaeosphaeriaceae</taxon>
        <taxon>Parastagonospora</taxon>
    </lineage>
</organism>
<proteinExistence type="predicted"/>
<reference evidence="3" key="1">
    <citation type="journal article" date="2021" name="BMC Genomics">
        <title>Chromosome-level genome assembly and manually-curated proteome of model necrotroph Parastagonospora nodorum Sn15 reveals a genome-wide trove of candidate effector homologs, and redundancy of virulence-related functions within an accessory chromosome.</title>
        <authorList>
            <person name="Bertazzoni S."/>
            <person name="Jones D.A.B."/>
            <person name="Phan H.T."/>
            <person name="Tan K.-C."/>
            <person name="Hane J.K."/>
        </authorList>
    </citation>
    <scope>NUCLEOTIDE SEQUENCE [LARGE SCALE GENOMIC DNA]</scope>
    <source>
        <strain evidence="3">SN15 / ATCC MYA-4574 / FGSC 10173)</strain>
    </source>
</reference>
<feature type="transmembrane region" description="Helical" evidence="1">
    <location>
        <begin position="244"/>
        <end position="265"/>
    </location>
</feature>
<evidence type="ECO:0000313" key="2">
    <source>
        <dbReference type="EMBL" id="QRD00923.1"/>
    </source>
</evidence>
<keyword evidence="3" id="KW-1185">Reference proteome</keyword>
<feature type="transmembrane region" description="Helical" evidence="1">
    <location>
        <begin position="296"/>
        <end position="317"/>
    </location>
</feature>
<keyword evidence="1" id="KW-0472">Membrane</keyword>
<keyword evidence="1" id="KW-0812">Transmembrane</keyword>
<feature type="transmembrane region" description="Helical" evidence="1">
    <location>
        <begin position="338"/>
        <end position="361"/>
    </location>
</feature>
<dbReference type="EMBL" id="CP069033">
    <property type="protein sequence ID" value="QRD00923.1"/>
    <property type="molecule type" value="Genomic_DNA"/>
</dbReference>
<feature type="transmembrane region" description="Helical" evidence="1">
    <location>
        <begin position="171"/>
        <end position="192"/>
    </location>
</feature>
<feature type="transmembrane region" description="Helical" evidence="1">
    <location>
        <begin position="204"/>
        <end position="224"/>
    </location>
</feature>
<feature type="transmembrane region" description="Helical" evidence="1">
    <location>
        <begin position="16"/>
        <end position="40"/>
    </location>
</feature>
<feature type="transmembrane region" description="Helical" evidence="1">
    <location>
        <begin position="129"/>
        <end position="150"/>
    </location>
</feature>
<dbReference type="OrthoDB" id="10029326at2759"/>
<keyword evidence="1" id="KW-1133">Transmembrane helix</keyword>
<evidence type="ECO:0000313" key="3">
    <source>
        <dbReference type="Proteomes" id="UP000663193"/>
    </source>
</evidence>
<sequence length="382" mass="42501">MQAVSSSPAGARPCNTLLLVTFALLSAAGAWFMRVSLILYDAPKDFLEVVQAGVYPNGTPIKKDYTGLAPLDEGLSFLVAAFLPGAAGWNETFYWQQFHFLIQITGLIAIMNVEACRERNSASWIKYTAVWAFVYQNVGGAVIITLWMLLFHRLSGRNSYFQSGRAVPLPYAKVILPGTILQYLIPTIAIFISGQSITMLQGVLAFWQFAPVLANIPLWFVSPFVSTTPASGKTKTADIRHLKIIYNTVFVISVISHWITIYKVASSENPEVTFVRVFLPSREHWLTSMNEGLLWIFQWDWIIFAACYLISALTAIYDIQRLVPDIDTDPEGDKIFKGVYMVVALTVLGGPGAALSGVWSWREEQLAVLEERAEKASLKKAT</sequence>